<dbReference type="InterPro" id="IPR024747">
    <property type="entry name" value="Pyridox_Oxase-rel"/>
</dbReference>
<dbReference type="Pfam" id="PF12900">
    <property type="entry name" value="Pyridox_ox_2"/>
    <property type="match status" value="1"/>
</dbReference>
<dbReference type="SUPFAM" id="SSF50475">
    <property type="entry name" value="FMN-binding split barrel"/>
    <property type="match status" value="1"/>
</dbReference>
<accession>A0ABT9RUK3</accession>
<proteinExistence type="predicted"/>
<protein>
    <submittedName>
        <fullName evidence="1">Nitroimidazol reductase NimA-like FMN-containing flavoprotein (Pyridoxamine 5'-phosphate oxidase superfamily)</fullName>
    </submittedName>
</protein>
<gene>
    <name evidence="1" type="ORF">J2X98_002522</name>
</gene>
<organism evidence="1 2">
    <name type="scientific">Pseudarthrobacter enclensis</name>
    <dbReference type="NCBI Taxonomy" id="993070"/>
    <lineage>
        <taxon>Bacteria</taxon>
        <taxon>Bacillati</taxon>
        <taxon>Actinomycetota</taxon>
        <taxon>Actinomycetes</taxon>
        <taxon>Micrococcales</taxon>
        <taxon>Micrococcaceae</taxon>
        <taxon>Pseudarthrobacter</taxon>
    </lineage>
</organism>
<sequence length="155" mass="17128">MTDSPAGSHTEILRADECWKYLKSSYIGRLAVINGDIPEIFPVNFSVAGGTLVFRTGQGTKLRALLSGAMAALEVDGLNPYATEVWSVVAKGVPEPFDEARMALPEDDADREPWEPGIKDHLVAITPTEISGRRFAVRSRVRWWPPVDFSADWLD</sequence>
<reference evidence="1 2" key="1">
    <citation type="submission" date="2023-07" db="EMBL/GenBank/DDBJ databases">
        <title>Sorghum-associated microbial communities from plants grown in Nebraska, USA.</title>
        <authorList>
            <person name="Schachtman D."/>
        </authorList>
    </citation>
    <scope>NUCLEOTIDE SEQUENCE [LARGE SCALE GENOMIC DNA]</scope>
    <source>
        <strain evidence="1 2">CC222</strain>
    </source>
</reference>
<name>A0ABT9RUK3_9MICC</name>
<dbReference type="Gene3D" id="2.30.110.10">
    <property type="entry name" value="Electron Transport, Fmn-binding Protein, Chain A"/>
    <property type="match status" value="1"/>
</dbReference>
<dbReference type="InterPro" id="IPR012349">
    <property type="entry name" value="Split_barrel_FMN-bd"/>
</dbReference>
<evidence type="ECO:0000313" key="1">
    <source>
        <dbReference type="EMBL" id="MDP9888928.1"/>
    </source>
</evidence>
<keyword evidence="2" id="KW-1185">Reference proteome</keyword>
<evidence type="ECO:0000313" key="2">
    <source>
        <dbReference type="Proteomes" id="UP001226577"/>
    </source>
</evidence>
<dbReference type="RefSeq" id="WP_141942188.1">
    <property type="nucleotide sequence ID" value="NZ_JAUSRE010000012.1"/>
</dbReference>
<comment type="caution">
    <text evidence="1">The sequence shown here is derived from an EMBL/GenBank/DDBJ whole genome shotgun (WGS) entry which is preliminary data.</text>
</comment>
<dbReference type="EMBL" id="JAUSRE010000012">
    <property type="protein sequence ID" value="MDP9888928.1"/>
    <property type="molecule type" value="Genomic_DNA"/>
</dbReference>
<dbReference type="Proteomes" id="UP001226577">
    <property type="component" value="Unassembled WGS sequence"/>
</dbReference>